<accession>A0A162C5K2</accession>
<dbReference type="EMBL" id="CP011859">
    <property type="protein sequence ID" value="AQY21029.1"/>
    <property type="molecule type" value="Genomic_DNA"/>
</dbReference>
<dbReference type="Proteomes" id="UP000189883">
    <property type="component" value="Chromosome"/>
</dbReference>
<reference evidence="1 2" key="1">
    <citation type="submission" date="2015-06" db="EMBL/GenBank/DDBJ databases">
        <title>R. anatipestifer strain HXb2 is the most virulent strain so far, and the genome sequence would help us uncover the pathogenesis.</title>
        <authorList>
            <person name="Hu Q."/>
            <person name="Qi J."/>
            <person name="Bo H."/>
            <person name="Liu G."/>
            <person name="Tao M."/>
            <person name="Ding Y."/>
            <person name="Xue Y."/>
        </authorList>
    </citation>
    <scope>NUCLEOTIDE SEQUENCE [LARGE SCALE GENOMIC DNA]</scope>
    <source>
        <strain evidence="1 2">HXb2</strain>
    </source>
</reference>
<name>A0A162C5K2_RIEAN</name>
<gene>
    <name evidence="1" type="ORF">AB406_0064</name>
</gene>
<dbReference type="Gene3D" id="3.40.50.1010">
    <property type="entry name" value="5'-nuclease"/>
    <property type="match status" value="1"/>
</dbReference>
<dbReference type="GeneID" id="93718944"/>
<proteinExistence type="predicted"/>
<sequence>MDYKLFVDSDVVIDFFTDREPYVNPASELFELNEQGKVKLFLSAVSINNIYYIVRKFLGHKKTLEVVELLTEMTEIVGTTKKEIIQALSNDFTDYEDSIQYSSALTIKDLDAIITRNVKDYKNSSIAVMTPLNFLKMKEKNES</sequence>
<dbReference type="AlphaFoldDB" id="A0A162C5K2"/>
<evidence type="ECO:0000313" key="2">
    <source>
        <dbReference type="Proteomes" id="UP000189883"/>
    </source>
</evidence>
<evidence type="ECO:0000313" key="1">
    <source>
        <dbReference type="EMBL" id="AQY21029.1"/>
    </source>
</evidence>
<dbReference type="Pfam" id="PF13470">
    <property type="entry name" value="PIN_3"/>
    <property type="match status" value="1"/>
</dbReference>
<dbReference type="InterPro" id="IPR002716">
    <property type="entry name" value="PIN_dom"/>
</dbReference>
<dbReference type="eggNOG" id="COG2402">
    <property type="taxonomic scope" value="Bacteria"/>
</dbReference>
<dbReference type="OMA" id="EACITAS"/>
<dbReference type="SUPFAM" id="SSF88723">
    <property type="entry name" value="PIN domain-like"/>
    <property type="match status" value="1"/>
</dbReference>
<dbReference type="RefSeq" id="WP_004917656.1">
    <property type="nucleotide sequence ID" value="NZ_CP011859.1"/>
</dbReference>
<dbReference type="InterPro" id="IPR029060">
    <property type="entry name" value="PIN-like_dom_sf"/>
</dbReference>
<protein>
    <submittedName>
        <fullName evidence="1">Uncharacterized protein</fullName>
    </submittedName>
</protein>
<organism evidence="1 2">
    <name type="scientific">Riemerella anatipestifer</name>
    <name type="common">Moraxella anatipestifer</name>
    <dbReference type="NCBI Taxonomy" id="34085"/>
    <lineage>
        <taxon>Bacteria</taxon>
        <taxon>Pseudomonadati</taxon>
        <taxon>Bacteroidota</taxon>
        <taxon>Flavobacteriia</taxon>
        <taxon>Flavobacteriales</taxon>
        <taxon>Weeksellaceae</taxon>
        <taxon>Riemerella</taxon>
    </lineage>
</organism>